<dbReference type="EMBL" id="GGMR01004627">
    <property type="protein sequence ID" value="MBY17246.1"/>
    <property type="molecule type" value="Transcribed_RNA"/>
</dbReference>
<keyword evidence="1" id="KW-0862">Zinc</keyword>
<proteinExistence type="predicted"/>
<evidence type="ECO:0000256" key="1">
    <source>
        <dbReference type="PROSITE-ProRule" id="PRU00047"/>
    </source>
</evidence>
<sequence length="107" mass="12842">MYNWNNNNCNMPMAYTIIPCIPTAAVGIQPQPFWALPQPQPQLVQPSRRKKDINCYICHRTGHKKKNCFWRRRRNNERRREPLEIRPPRRYRTPRYEPPTAPTGEGR</sequence>
<feature type="compositionally biased region" description="Basic and acidic residues" evidence="2">
    <location>
        <begin position="78"/>
        <end position="87"/>
    </location>
</feature>
<reference evidence="4" key="1">
    <citation type="submission" date="2018-04" db="EMBL/GenBank/DDBJ databases">
        <title>Transcriptome of Schizaphis graminum biotype I.</title>
        <authorList>
            <person name="Scully E.D."/>
            <person name="Geib S.M."/>
            <person name="Palmer N.A."/>
            <person name="Koch K."/>
            <person name="Bradshaw J."/>
            <person name="Heng-Moss T."/>
            <person name="Sarath G."/>
        </authorList>
    </citation>
    <scope>NUCLEOTIDE SEQUENCE</scope>
</reference>
<keyword evidence="1" id="KW-0863">Zinc-finger</keyword>
<organism evidence="4">
    <name type="scientific">Schizaphis graminum</name>
    <name type="common">Green bug aphid</name>
    <dbReference type="NCBI Taxonomy" id="13262"/>
    <lineage>
        <taxon>Eukaryota</taxon>
        <taxon>Metazoa</taxon>
        <taxon>Ecdysozoa</taxon>
        <taxon>Arthropoda</taxon>
        <taxon>Hexapoda</taxon>
        <taxon>Insecta</taxon>
        <taxon>Pterygota</taxon>
        <taxon>Neoptera</taxon>
        <taxon>Paraneoptera</taxon>
        <taxon>Hemiptera</taxon>
        <taxon>Sternorrhyncha</taxon>
        <taxon>Aphidomorpha</taxon>
        <taxon>Aphidoidea</taxon>
        <taxon>Aphididae</taxon>
        <taxon>Aphidini</taxon>
        <taxon>Schizaphis</taxon>
    </lineage>
</organism>
<feature type="region of interest" description="Disordered" evidence="2">
    <location>
        <begin position="74"/>
        <end position="107"/>
    </location>
</feature>
<name>A0A2S2NKI2_SCHGA</name>
<dbReference type="AlphaFoldDB" id="A0A2S2NKI2"/>
<gene>
    <name evidence="4" type="ORF">g.25479</name>
</gene>
<evidence type="ECO:0000256" key="2">
    <source>
        <dbReference type="SAM" id="MobiDB-lite"/>
    </source>
</evidence>
<protein>
    <recommendedName>
        <fullName evidence="3">CCHC-type domain-containing protein</fullName>
    </recommendedName>
</protein>
<evidence type="ECO:0000259" key="3">
    <source>
        <dbReference type="PROSITE" id="PS50158"/>
    </source>
</evidence>
<dbReference type="GO" id="GO:0008270">
    <property type="term" value="F:zinc ion binding"/>
    <property type="evidence" value="ECO:0007669"/>
    <property type="project" value="UniProtKB-KW"/>
</dbReference>
<keyword evidence="1" id="KW-0479">Metal-binding</keyword>
<evidence type="ECO:0000313" key="4">
    <source>
        <dbReference type="EMBL" id="MBY17246.1"/>
    </source>
</evidence>
<dbReference type="InterPro" id="IPR001878">
    <property type="entry name" value="Znf_CCHC"/>
</dbReference>
<dbReference type="SUPFAM" id="SSF57756">
    <property type="entry name" value="Retrovirus zinc finger-like domains"/>
    <property type="match status" value="1"/>
</dbReference>
<dbReference type="PROSITE" id="PS50158">
    <property type="entry name" value="ZF_CCHC"/>
    <property type="match status" value="1"/>
</dbReference>
<dbReference type="InterPro" id="IPR036875">
    <property type="entry name" value="Znf_CCHC_sf"/>
</dbReference>
<accession>A0A2S2NKI2</accession>
<feature type="domain" description="CCHC-type" evidence="3">
    <location>
        <begin position="55"/>
        <end position="68"/>
    </location>
</feature>
<dbReference type="GO" id="GO:0003676">
    <property type="term" value="F:nucleic acid binding"/>
    <property type="evidence" value="ECO:0007669"/>
    <property type="project" value="InterPro"/>
</dbReference>